<dbReference type="GeneID" id="63838357"/>
<proteinExistence type="predicted"/>
<dbReference type="Proteomes" id="UP000803844">
    <property type="component" value="Unassembled WGS sequence"/>
</dbReference>
<feature type="region of interest" description="Disordered" evidence="1">
    <location>
        <begin position="1"/>
        <end position="39"/>
    </location>
</feature>
<evidence type="ECO:0000313" key="3">
    <source>
        <dbReference type="Proteomes" id="UP000803844"/>
    </source>
</evidence>
<feature type="compositionally biased region" description="Acidic residues" evidence="1">
    <location>
        <begin position="379"/>
        <end position="393"/>
    </location>
</feature>
<dbReference type="EMBL" id="MU032345">
    <property type="protein sequence ID" value="KAF3768839.1"/>
    <property type="molecule type" value="Genomic_DNA"/>
</dbReference>
<dbReference type="OrthoDB" id="336321at2759"/>
<feature type="compositionally biased region" description="Basic and acidic residues" evidence="1">
    <location>
        <begin position="285"/>
        <end position="319"/>
    </location>
</feature>
<dbReference type="InterPro" id="IPR027417">
    <property type="entry name" value="P-loop_NTPase"/>
</dbReference>
<dbReference type="RefSeq" id="XP_040779800.1">
    <property type="nucleotide sequence ID" value="XM_040921228.1"/>
</dbReference>
<reference evidence="2" key="1">
    <citation type="journal article" date="2020" name="Phytopathology">
        <title>Genome sequence of the chestnut blight fungus Cryphonectria parasitica EP155: A fundamental resource for an archetypical invasive plant pathogen.</title>
        <authorList>
            <person name="Crouch J.A."/>
            <person name="Dawe A."/>
            <person name="Aerts A."/>
            <person name="Barry K."/>
            <person name="Churchill A.C.L."/>
            <person name="Grimwood J."/>
            <person name="Hillman B."/>
            <person name="Milgroom M.G."/>
            <person name="Pangilinan J."/>
            <person name="Smith M."/>
            <person name="Salamov A."/>
            <person name="Schmutz J."/>
            <person name="Yadav J."/>
            <person name="Grigoriev I.V."/>
            <person name="Nuss D."/>
        </authorList>
    </citation>
    <scope>NUCLEOTIDE SEQUENCE</scope>
    <source>
        <strain evidence="2">EP155</strain>
    </source>
</reference>
<comment type="caution">
    <text evidence="2">The sequence shown here is derived from an EMBL/GenBank/DDBJ whole genome shotgun (WGS) entry which is preliminary data.</text>
</comment>
<sequence length="569" mass="62908">MTEDDDESNDNTPNPSQSPPKPSQTSSHFPQEPISGTTLFETEARRRDILWDHGRGNITTGCREIDESVLVGGGFERGCVVGVSAEDEHCGLVLGLQTLVRCLLARKEDGEGKGKPRVMIITAAAVRSVVSELRAVLTGQITALGLETGAREEKGTETGSFLTDCLERVAVSRVFDIIGLWEALAELDQPPPPSQEVGEGQEPPSSQPRNTDDDFQYSTMDDPLSMVTEEDEVELPRRTPPGQREEIPDSQEEDLLSSPLEPKRALSPRAYVETSDDDNTAAGDTIKEMKPELIFEKKPGEDPALERPAHVKKQEESTRPDMILITHMSKLLRSLFIQRQRNTAHEMVQLVASHLRYISRSPEHGGPLIMILNSTTSSDPEESEDPEEPEDAEGPEKPEHLNVPSDHIPAHSRPLDPTLCSIFDQPPLPISEISSVYAYDTPQQHSRRRNKPSFGLIFSQMLDMHLLCTTLPKTRADAESLYAPGTGVARQVEYARVVEVLLDDMGVWEGREKVVDGGGGPRTCREQNWGAVEVRQDRSGLRVVDAFEREKEKKLKEVVLAAGFGGPRV</sequence>
<evidence type="ECO:0000313" key="2">
    <source>
        <dbReference type="EMBL" id="KAF3768839.1"/>
    </source>
</evidence>
<feature type="region of interest" description="Disordered" evidence="1">
    <location>
        <begin position="366"/>
        <end position="416"/>
    </location>
</feature>
<evidence type="ECO:0000256" key="1">
    <source>
        <dbReference type="SAM" id="MobiDB-lite"/>
    </source>
</evidence>
<dbReference type="Gene3D" id="3.40.50.300">
    <property type="entry name" value="P-loop containing nucleotide triphosphate hydrolases"/>
    <property type="match status" value="1"/>
</dbReference>
<name>A0A9P4Y9F4_CRYP1</name>
<dbReference type="AlphaFoldDB" id="A0A9P4Y9F4"/>
<keyword evidence="3" id="KW-1185">Reference proteome</keyword>
<protein>
    <submittedName>
        <fullName evidence="2">Uncharacterized protein</fullName>
    </submittedName>
</protein>
<feature type="region of interest" description="Disordered" evidence="1">
    <location>
        <begin position="187"/>
        <end position="319"/>
    </location>
</feature>
<gene>
    <name evidence="2" type="ORF">M406DRAFT_337181</name>
</gene>
<accession>A0A9P4Y9F4</accession>
<organism evidence="2 3">
    <name type="scientific">Cryphonectria parasitica (strain ATCC 38755 / EP155)</name>
    <dbReference type="NCBI Taxonomy" id="660469"/>
    <lineage>
        <taxon>Eukaryota</taxon>
        <taxon>Fungi</taxon>
        <taxon>Dikarya</taxon>
        <taxon>Ascomycota</taxon>
        <taxon>Pezizomycotina</taxon>
        <taxon>Sordariomycetes</taxon>
        <taxon>Sordariomycetidae</taxon>
        <taxon>Diaporthales</taxon>
        <taxon>Cryphonectriaceae</taxon>
        <taxon>Cryphonectria-Endothia species complex</taxon>
        <taxon>Cryphonectria</taxon>
    </lineage>
</organism>